<name>A0A382IX28_9ZZZZ</name>
<protein>
    <submittedName>
        <fullName evidence="1">Uncharacterized protein</fullName>
    </submittedName>
</protein>
<dbReference type="AlphaFoldDB" id="A0A382IX28"/>
<proteinExistence type="predicted"/>
<organism evidence="1">
    <name type="scientific">marine metagenome</name>
    <dbReference type="NCBI Taxonomy" id="408172"/>
    <lineage>
        <taxon>unclassified sequences</taxon>
        <taxon>metagenomes</taxon>
        <taxon>ecological metagenomes</taxon>
    </lineage>
</organism>
<gene>
    <name evidence="1" type="ORF">METZ01_LOCUS257278</name>
</gene>
<evidence type="ECO:0000313" key="1">
    <source>
        <dbReference type="EMBL" id="SVC04424.1"/>
    </source>
</evidence>
<reference evidence="1" key="1">
    <citation type="submission" date="2018-05" db="EMBL/GenBank/DDBJ databases">
        <authorList>
            <person name="Lanie J.A."/>
            <person name="Ng W.-L."/>
            <person name="Kazmierczak K.M."/>
            <person name="Andrzejewski T.M."/>
            <person name="Davidsen T.M."/>
            <person name="Wayne K.J."/>
            <person name="Tettelin H."/>
            <person name="Glass J.I."/>
            <person name="Rusch D."/>
            <person name="Podicherti R."/>
            <person name="Tsui H.-C.T."/>
            <person name="Winkler M.E."/>
        </authorList>
    </citation>
    <scope>NUCLEOTIDE SEQUENCE</scope>
</reference>
<accession>A0A382IX28</accession>
<dbReference type="EMBL" id="UINC01070346">
    <property type="protein sequence ID" value="SVC04424.1"/>
    <property type="molecule type" value="Genomic_DNA"/>
</dbReference>
<sequence length="72" mass="8652">MQLKRPPWNKRFIEIEKQRIVECDERVRDMDQEPKLVVDVKYCTVCKMLIEEHTKAQLAKCLAQENSDLGFW</sequence>